<evidence type="ECO:0000313" key="3">
    <source>
        <dbReference type="Proteomes" id="UP000318447"/>
    </source>
</evidence>
<feature type="region of interest" description="Disordered" evidence="1">
    <location>
        <begin position="1"/>
        <end position="106"/>
    </location>
</feature>
<evidence type="ECO:0000313" key="2">
    <source>
        <dbReference type="EMBL" id="TPP52274.1"/>
    </source>
</evidence>
<feature type="compositionally biased region" description="Low complexity" evidence="1">
    <location>
        <begin position="444"/>
        <end position="467"/>
    </location>
</feature>
<dbReference type="VEuPathDB" id="TriTrypDB:LdCL_240020000"/>
<feature type="compositionally biased region" description="Polar residues" evidence="1">
    <location>
        <begin position="315"/>
        <end position="330"/>
    </location>
</feature>
<feature type="compositionally biased region" description="Low complexity" evidence="1">
    <location>
        <begin position="395"/>
        <end position="410"/>
    </location>
</feature>
<feature type="compositionally biased region" description="Low complexity" evidence="1">
    <location>
        <begin position="540"/>
        <end position="549"/>
    </location>
</feature>
<feature type="compositionally biased region" description="Polar residues" evidence="1">
    <location>
        <begin position="126"/>
        <end position="139"/>
    </location>
</feature>
<comment type="caution">
    <text evidence="2">The sequence shown here is derived from an EMBL/GenBank/DDBJ whole genome shotgun (WGS) entry which is preliminary data.</text>
</comment>
<evidence type="ECO:0000256" key="1">
    <source>
        <dbReference type="SAM" id="MobiDB-lite"/>
    </source>
</evidence>
<name>A0A504XUT9_LEIDO</name>
<protein>
    <submittedName>
        <fullName evidence="2">Uncharacterized protein</fullName>
    </submittedName>
</protein>
<feature type="region of interest" description="Disordered" evidence="1">
    <location>
        <begin position="531"/>
        <end position="597"/>
    </location>
</feature>
<feature type="region of interest" description="Disordered" evidence="1">
    <location>
        <begin position="427"/>
        <end position="486"/>
    </location>
</feature>
<dbReference type="VEuPathDB" id="TriTrypDB:LDHU3_24.1790"/>
<feature type="region of interest" description="Disordered" evidence="1">
    <location>
        <begin position="389"/>
        <end position="410"/>
    </location>
</feature>
<proteinExistence type="predicted"/>
<dbReference type="VEuPathDB" id="TriTrypDB:LdBPK_241480.1"/>
<dbReference type="EMBL" id="RHLC01000020">
    <property type="protein sequence ID" value="TPP52274.1"/>
    <property type="molecule type" value="Genomic_DNA"/>
</dbReference>
<feature type="compositionally biased region" description="Low complexity" evidence="1">
    <location>
        <begin position="81"/>
        <end position="97"/>
    </location>
</feature>
<feature type="compositionally biased region" description="Low complexity" evidence="1">
    <location>
        <begin position="36"/>
        <end position="58"/>
    </location>
</feature>
<feature type="region of interest" description="Disordered" evidence="1">
    <location>
        <begin position="861"/>
        <end position="883"/>
    </location>
</feature>
<dbReference type="Proteomes" id="UP000318447">
    <property type="component" value="Unassembled WGS sequence"/>
</dbReference>
<accession>A0A504XUT9</accession>
<feature type="region of interest" description="Disordered" evidence="1">
    <location>
        <begin position="311"/>
        <end position="350"/>
    </location>
</feature>
<feature type="region of interest" description="Disordered" evidence="1">
    <location>
        <begin position="121"/>
        <end position="176"/>
    </location>
</feature>
<sequence>MSASADGAQPVVTARQFRLRGGHDTNSSDSEEERGGVASRLRGGASAAATAATRSTDAPQVTLLSTAADATPASLPPRAGSSSSLELFSSSSSRSSSPACSELPPGLMTSTVATAAPKDLWGERLSGSSSNNGRFSDTYQRGHRIGNHERGDGDTAQTRQQLRSAGSPVGALGTSTRMRSAVEEERQTVPGEALAGDVAVVAEVSSTPSPTASASLALRTGAVQPRSAATGFFKGKEASPPTAIEGAAFTTCPIFLSAGSAGGMSRPAASATATAVPSSLGSPTTTGMGPIRTDAVPTVEAAVAPVYTGGPSEVVQESSRTSVGSVTSPTEVRKAPLASRSSSSSLNGDPVLAPVQIASLTSTGRPSGGAATATPGLSIRKLPVPFTTAAEVDTPPSSSSSALGSGSPVLSGPGSVVYNRVSAQGRGSVPSSVLEAPSRPKWCAPPAEHTASPSPPAAAAQSAAISAAPPPLTGPAVSTQAAHAAEPTPAAARASVFSTSQPFVNVLARPHRQAPRLPGATHTSAVLSLIEDDDEQPRCSSPSVSSAPSTEGNKAETGQPKTVSVQGRGPPSSRIASPPSPPTRHAASSAEGATPPLLSRSAVVTAAQRQREAALVIYDDRVPPAKRRAKRQARPMTGQPAAIAFTDPMSACVLRGLRTNPSKMTVVKATGEDRSAKLTLHSASNYTAQRLFSEPQPQHKERVDSYISGTGNGESVPCVVMRLRQQGAPTVSDVKATHGDFSSARLSSSVLPPAAASKRTAVSLLTDESVNQGLTVHKSCATATPSLMHTPTNLSIFSYSPYGRTAQLLRSDEPAEVASIFSHAAGVPSGDGGLGGQTPQCYLQQEAAVQQVRHVLPEDLDEQWDDPSDSRRPPRPPVSVSKRFLSPPTVNGFYDLMQVEAQLRELHAKLQKCL</sequence>
<reference evidence="3" key="1">
    <citation type="submission" date="2019-02" db="EMBL/GenBank/DDBJ databases">
        <title>FDA dAtabase for Regulatory Grade micrObial Sequences (FDA-ARGOS): Supporting development and validation of Infectious Disease Dx tests.</title>
        <authorList>
            <person name="Duncan R."/>
            <person name="Fisher C."/>
            <person name="Tallon L."/>
            <person name="Sadzewicz L."/>
            <person name="Sengamalay N."/>
            <person name="Ott S."/>
            <person name="Godinez A."/>
            <person name="Nagaraj S."/>
            <person name="Vavikolanu K."/>
            <person name="Nadendla S."/>
            <person name="Aluvathingal J."/>
            <person name="Sichtig H."/>
        </authorList>
    </citation>
    <scope>NUCLEOTIDE SEQUENCE [LARGE SCALE GENOMIC DNA]</scope>
    <source>
        <strain evidence="3">FDAARGOS_361</strain>
    </source>
</reference>
<feature type="compositionally biased region" description="Polar residues" evidence="1">
    <location>
        <begin position="155"/>
        <end position="164"/>
    </location>
</feature>
<organism evidence="2 3">
    <name type="scientific">Leishmania donovani</name>
    <dbReference type="NCBI Taxonomy" id="5661"/>
    <lineage>
        <taxon>Eukaryota</taxon>
        <taxon>Discoba</taxon>
        <taxon>Euglenozoa</taxon>
        <taxon>Kinetoplastea</taxon>
        <taxon>Metakinetoplastina</taxon>
        <taxon>Trypanosomatida</taxon>
        <taxon>Trypanosomatidae</taxon>
        <taxon>Leishmaniinae</taxon>
        <taxon>Leishmania</taxon>
    </lineage>
</organism>
<dbReference type="AlphaFoldDB" id="A0A504XUT9"/>
<gene>
    <name evidence="2" type="ORF">CGC21_16345</name>
</gene>